<evidence type="ECO:0000313" key="2">
    <source>
        <dbReference type="EMBL" id="OQR92945.1"/>
    </source>
</evidence>
<gene>
    <name evidence="2" type="ORF">ACHHYP_03112</name>
</gene>
<evidence type="ECO:0000256" key="1">
    <source>
        <dbReference type="SAM" id="MobiDB-lite"/>
    </source>
</evidence>
<keyword evidence="3" id="KW-1185">Reference proteome</keyword>
<organism evidence="2 3">
    <name type="scientific">Achlya hypogyna</name>
    <name type="common">Oomycete</name>
    <name type="synonym">Protoachlya hypogyna</name>
    <dbReference type="NCBI Taxonomy" id="1202772"/>
    <lineage>
        <taxon>Eukaryota</taxon>
        <taxon>Sar</taxon>
        <taxon>Stramenopiles</taxon>
        <taxon>Oomycota</taxon>
        <taxon>Saprolegniomycetes</taxon>
        <taxon>Saprolegniales</taxon>
        <taxon>Achlyaceae</taxon>
        <taxon>Achlya</taxon>
    </lineage>
</organism>
<dbReference type="AlphaFoldDB" id="A0A1V9Z4M7"/>
<dbReference type="EMBL" id="JNBR01000435">
    <property type="protein sequence ID" value="OQR92945.1"/>
    <property type="molecule type" value="Genomic_DNA"/>
</dbReference>
<feature type="region of interest" description="Disordered" evidence="1">
    <location>
        <begin position="300"/>
        <end position="327"/>
    </location>
</feature>
<dbReference type="Proteomes" id="UP000243579">
    <property type="component" value="Unassembled WGS sequence"/>
</dbReference>
<comment type="caution">
    <text evidence="2">The sequence shown here is derived from an EMBL/GenBank/DDBJ whole genome shotgun (WGS) entry which is preliminary data.</text>
</comment>
<feature type="region of interest" description="Disordered" evidence="1">
    <location>
        <begin position="267"/>
        <end position="288"/>
    </location>
</feature>
<accession>A0A1V9Z4M7</accession>
<evidence type="ECO:0000313" key="3">
    <source>
        <dbReference type="Proteomes" id="UP000243579"/>
    </source>
</evidence>
<feature type="compositionally biased region" description="Basic and acidic residues" evidence="1">
    <location>
        <begin position="60"/>
        <end position="69"/>
    </location>
</feature>
<sequence>MTLLATTPYMTINLNHLSVKAPSPPKPSKKERPPEAALVGADVSEDAPTSDDSATEESSYEVHEDDRDGTWNYARPVAKRRAPTSIKTEASKEKRSTKSKCPPGLRSGKWTPEEEAFTNKMIHYFRLGLLDIEDGTSLRWYLSKKLNCEAMRVTKKLKGNSSIGKQIFRALDNNAQTASTISEAIAELRVLEEEFVSSLAFRPSPPADKKASATFGPSNKRPKRSLKHLTVGVQDGAAALNAAVESIEAIKSESVSDDTFVKLEAAESDLATSPRPKRSRSTASAVPEATGAELLLHFSLTAHRGEKRQRDDAGLDANSRPIHDNPL</sequence>
<dbReference type="OrthoDB" id="167059at2759"/>
<feature type="region of interest" description="Disordered" evidence="1">
    <location>
        <begin position="16"/>
        <end position="111"/>
    </location>
</feature>
<feature type="region of interest" description="Disordered" evidence="1">
    <location>
        <begin position="202"/>
        <end position="225"/>
    </location>
</feature>
<protein>
    <submittedName>
        <fullName evidence="2">Uncharacterized protein</fullName>
    </submittedName>
</protein>
<reference evidence="2 3" key="1">
    <citation type="journal article" date="2014" name="Genome Biol. Evol.">
        <title>The secreted proteins of Achlya hypogyna and Thraustotheca clavata identify the ancestral oomycete secretome and reveal gene acquisitions by horizontal gene transfer.</title>
        <authorList>
            <person name="Misner I."/>
            <person name="Blouin N."/>
            <person name="Leonard G."/>
            <person name="Richards T.A."/>
            <person name="Lane C.E."/>
        </authorList>
    </citation>
    <scope>NUCLEOTIDE SEQUENCE [LARGE SCALE GENOMIC DNA]</scope>
    <source>
        <strain evidence="2 3">ATCC 48635</strain>
    </source>
</reference>
<proteinExistence type="predicted"/>
<feature type="compositionally biased region" description="Acidic residues" evidence="1">
    <location>
        <begin position="43"/>
        <end position="59"/>
    </location>
</feature>
<name>A0A1V9Z4M7_ACHHY</name>
<dbReference type="PANTHER" id="PTHR35213:SF3">
    <property type="entry name" value="MYB-LIKE DOMAIN-CONTAINING PROTEIN"/>
    <property type="match status" value="1"/>
</dbReference>
<dbReference type="PANTHER" id="PTHR35213">
    <property type="entry name" value="RING-TYPE DOMAIN-CONTAINING PROTEIN-RELATED"/>
    <property type="match status" value="1"/>
</dbReference>